<feature type="repeat" description="PPR" evidence="3">
    <location>
        <begin position="88"/>
        <end position="118"/>
    </location>
</feature>
<feature type="domain" description="DYW" evidence="4">
    <location>
        <begin position="603"/>
        <end position="668"/>
    </location>
</feature>
<gene>
    <name evidence="5" type="ORF">RJ641_026851</name>
</gene>
<dbReference type="FunFam" id="1.25.40.10:FF:000144">
    <property type="entry name" value="Pentatricopeptide repeat-containing protein, mitochondrial"/>
    <property type="match status" value="1"/>
</dbReference>
<dbReference type="Pfam" id="PF13041">
    <property type="entry name" value="PPR_2"/>
    <property type="match status" value="4"/>
</dbReference>
<evidence type="ECO:0000256" key="3">
    <source>
        <dbReference type="PROSITE-ProRule" id="PRU00708"/>
    </source>
</evidence>
<keyword evidence="2" id="KW-0677">Repeat</keyword>
<organism evidence="5 6">
    <name type="scientific">Dillenia turbinata</name>
    <dbReference type="NCBI Taxonomy" id="194707"/>
    <lineage>
        <taxon>Eukaryota</taxon>
        <taxon>Viridiplantae</taxon>
        <taxon>Streptophyta</taxon>
        <taxon>Embryophyta</taxon>
        <taxon>Tracheophyta</taxon>
        <taxon>Spermatophyta</taxon>
        <taxon>Magnoliopsida</taxon>
        <taxon>eudicotyledons</taxon>
        <taxon>Gunneridae</taxon>
        <taxon>Pentapetalae</taxon>
        <taxon>Dilleniales</taxon>
        <taxon>Dilleniaceae</taxon>
        <taxon>Dillenia</taxon>
    </lineage>
</organism>
<protein>
    <submittedName>
        <fullName evidence="5">E motif</fullName>
    </submittedName>
</protein>
<feature type="repeat" description="PPR" evidence="3">
    <location>
        <begin position="220"/>
        <end position="254"/>
    </location>
</feature>
<dbReference type="InterPro" id="IPR002885">
    <property type="entry name" value="PPR_rpt"/>
</dbReference>
<accession>A0AAN8ZHM5</accession>
<feature type="repeat" description="PPR" evidence="3">
    <location>
        <begin position="287"/>
        <end position="321"/>
    </location>
</feature>
<dbReference type="SUPFAM" id="SSF48452">
    <property type="entry name" value="TPR-like"/>
    <property type="match status" value="1"/>
</dbReference>
<dbReference type="GO" id="GO:0003723">
    <property type="term" value="F:RNA binding"/>
    <property type="evidence" value="ECO:0007669"/>
    <property type="project" value="InterPro"/>
</dbReference>
<proteinExistence type="inferred from homology"/>
<comment type="similarity">
    <text evidence="1">Belongs to the PPR family. PCMP-H subfamily.</text>
</comment>
<dbReference type="InterPro" id="IPR046848">
    <property type="entry name" value="E_motif"/>
</dbReference>
<feature type="repeat" description="PPR" evidence="3">
    <location>
        <begin position="119"/>
        <end position="153"/>
    </location>
</feature>
<feature type="repeat" description="PPR" evidence="3">
    <location>
        <begin position="388"/>
        <end position="422"/>
    </location>
</feature>
<dbReference type="InterPro" id="IPR046960">
    <property type="entry name" value="PPR_At4g14850-like_plant"/>
</dbReference>
<keyword evidence="6" id="KW-1185">Reference proteome</keyword>
<dbReference type="Pfam" id="PF20430">
    <property type="entry name" value="Eplus_motif"/>
    <property type="match status" value="1"/>
</dbReference>
<dbReference type="EMBL" id="JBAMMX010000004">
    <property type="protein sequence ID" value="KAK6941474.1"/>
    <property type="molecule type" value="Genomic_DNA"/>
</dbReference>
<dbReference type="FunFam" id="1.25.40.10:FF:000366">
    <property type="entry name" value="Pentatricopeptide (PPR) repeat-containing protein"/>
    <property type="match status" value="1"/>
</dbReference>
<dbReference type="PANTHER" id="PTHR47926">
    <property type="entry name" value="PENTATRICOPEPTIDE REPEAT-CONTAINING PROTEIN"/>
    <property type="match status" value="1"/>
</dbReference>
<dbReference type="InterPro" id="IPR011990">
    <property type="entry name" value="TPR-like_helical_dom_sf"/>
</dbReference>
<dbReference type="Pfam" id="PF14432">
    <property type="entry name" value="DYW_deaminase"/>
    <property type="match status" value="1"/>
</dbReference>
<evidence type="ECO:0000256" key="1">
    <source>
        <dbReference type="ARBA" id="ARBA00006643"/>
    </source>
</evidence>
<dbReference type="InterPro" id="IPR046849">
    <property type="entry name" value="E2_motif"/>
</dbReference>
<evidence type="ECO:0000256" key="2">
    <source>
        <dbReference type="ARBA" id="ARBA00022737"/>
    </source>
</evidence>
<dbReference type="NCBIfam" id="TIGR00756">
    <property type="entry name" value="PPR"/>
    <property type="match status" value="5"/>
</dbReference>
<comment type="caution">
    <text evidence="5">The sequence shown here is derived from an EMBL/GenBank/DDBJ whole genome shotgun (WGS) entry which is preliminary data.</text>
</comment>
<evidence type="ECO:0000259" key="4">
    <source>
        <dbReference type="Pfam" id="PF14432"/>
    </source>
</evidence>
<dbReference type="InterPro" id="IPR032867">
    <property type="entry name" value="DYW_dom"/>
</dbReference>
<dbReference type="PANTHER" id="PTHR47926:SF347">
    <property type="entry name" value="PENTATRICOPEPTIDE REPEAT-CONTAINING PROTEIN"/>
    <property type="match status" value="1"/>
</dbReference>
<evidence type="ECO:0000313" key="5">
    <source>
        <dbReference type="EMBL" id="KAK6941474.1"/>
    </source>
</evidence>
<dbReference type="Pfam" id="PF01535">
    <property type="entry name" value="PPR"/>
    <property type="match status" value="3"/>
</dbReference>
<name>A0AAN8ZHM5_9MAGN</name>
<evidence type="ECO:0000313" key="6">
    <source>
        <dbReference type="Proteomes" id="UP001370490"/>
    </source>
</evidence>
<dbReference type="PROSITE" id="PS51375">
    <property type="entry name" value="PPR"/>
    <property type="match status" value="6"/>
</dbReference>
<dbReference type="Gene3D" id="1.25.40.10">
    <property type="entry name" value="Tetratricopeptide repeat domain"/>
    <property type="match status" value="5"/>
</dbReference>
<dbReference type="Proteomes" id="UP001370490">
    <property type="component" value="Unassembled WGS sequence"/>
</dbReference>
<dbReference type="Pfam" id="PF20431">
    <property type="entry name" value="E_motif"/>
    <property type="match status" value="1"/>
</dbReference>
<dbReference type="AlphaFoldDB" id="A0AAN8ZHM5"/>
<sequence length="763" mass="85960">MRAKPRLREAIDLLYSRGIASTETYTHLLLECVRFNDVNQAKRLQTHMEIHLYQPNSTFIHNRLLHVYAKSGESSLAQKLFDKMPQRDIFSYNALLSAYSKSGFVEDMTVLFHRMPCRDPVSYNTVISGLVGGGCLREAFDVFVGMQREGFEGTDYTYVSLLNACTKLLDLERGKQIHGRLVVCDYRGSAFIWNALSDLYAKCGAIDHARWLFDRMDNRNIVSWNSIISGYLRNGQPERCLELFHEMRVSGLMPDQVTVSNVLGAYFQTGRVDDASNMFRAIKGKADKVCWTTMIAGSVQNGREEGALMLFCEMLRENVRPDSFAISVAVSACAKLASMCDGEIIHGISVHIGIEHDLLVSSSLVDMYSKCGNTEDAWVVFKAMPTRNVVSWNSMIVGYAQNGKDSEALGLYAKMLEQNYKPDDITFVGVLSACNHAGLVKQGEEIFGSISKEHGLTPTTDHYACMINLLGRSGYIDKAVDLIRGMPHKPNSLIWSTLLSVCSVKCDIENGEMAARQLFELEPLNAGPYVMLSNMYAACGRWKDVALIRSLMKNKSVKKFAAYSWIEIDNLIHKFVSEDRLHPESKQIYEELDKIIMKLQQAGFTPNVNLVLHDVRQEEKFESICYHSEKLALAFGLLKKPNSVSPIRIMKNLRVCDDCHVFMKFVSKELIGEGKCIFLQYVKSQGNWTWIPDKNYALKQKGHLPQGRSSSFIDPVLVDSLSLLVTAWHLNARVVSARQECLRGENCDDVKGNVVSFLRASIF</sequence>
<reference evidence="5 6" key="1">
    <citation type="submission" date="2023-12" db="EMBL/GenBank/DDBJ databases">
        <title>A high-quality genome assembly for Dillenia turbinata (Dilleniales).</title>
        <authorList>
            <person name="Chanderbali A."/>
        </authorList>
    </citation>
    <scope>NUCLEOTIDE SEQUENCE [LARGE SCALE GENOMIC DNA]</scope>
    <source>
        <strain evidence="5">LSX21</strain>
        <tissue evidence="5">Leaf</tissue>
    </source>
</reference>
<dbReference type="FunFam" id="1.25.40.10:FF:000073">
    <property type="entry name" value="Pentatricopeptide repeat-containing protein chloroplastic"/>
    <property type="match status" value="1"/>
</dbReference>
<dbReference type="GO" id="GO:0008270">
    <property type="term" value="F:zinc ion binding"/>
    <property type="evidence" value="ECO:0007669"/>
    <property type="project" value="InterPro"/>
</dbReference>
<dbReference type="GO" id="GO:0009451">
    <property type="term" value="P:RNA modification"/>
    <property type="evidence" value="ECO:0007669"/>
    <property type="project" value="InterPro"/>
</dbReference>
<dbReference type="FunFam" id="1.25.40.10:FF:000442">
    <property type="entry name" value="Pentatricopeptide repeat-containing protein At3g49710"/>
    <property type="match status" value="1"/>
</dbReference>
<feature type="repeat" description="PPR" evidence="3">
    <location>
        <begin position="189"/>
        <end position="219"/>
    </location>
</feature>